<evidence type="ECO:0000256" key="2">
    <source>
        <dbReference type="ARBA" id="ARBA00011606"/>
    </source>
</evidence>
<comment type="similarity">
    <text evidence="1">Belongs to the EF-1-beta/EF-1-delta family.</text>
</comment>
<dbReference type="GO" id="GO:0005085">
    <property type="term" value="F:guanyl-nucleotide exchange factor activity"/>
    <property type="evidence" value="ECO:0007669"/>
    <property type="project" value="TreeGrafter"/>
</dbReference>
<dbReference type="Proteomes" id="UP000834106">
    <property type="component" value="Chromosome 19"/>
</dbReference>
<dbReference type="Pfam" id="PF00736">
    <property type="entry name" value="EF1_GNE"/>
    <property type="match status" value="1"/>
</dbReference>
<proteinExistence type="inferred from homology"/>
<evidence type="ECO:0000256" key="4">
    <source>
        <dbReference type="ARBA" id="ARBA00022917"/>
    </source>
</evidence>
<dbReference type="Gene3D" id="3.30.70.60">
    <property type="match status" value="1"/>
</dbReference>
<evidence type="ECO:0000256" key="1">
    <source>
        <dbReference type="ARBA" id="ARBA00007411"/>
    </source>
</evidence>
<dbReference type="PANTHER" id="PTHR11595:SF84">
    <property type="entry name" value="ELONGATION FACTOR 1-BETA 1"/>
    <property type="match status" value="1"/>
</dbReference>
<accession>A0AAD2A793</accession>
<evidence type="ECO:0000313" key="6">
    <source>
        <dbReference type="EMBL" id="CAI9782912.1"/>
    </source>
</evidence>
<keyword evidence="3" id="KW-0251">Elongation factor</keyword>
<evidence type="ECO:0000256" key="3">
    <source>
        <dbReference type="ARBA" id="ARBA00022768"/>
    </source>
</evidence>
<dbReference type="GO" id="GO:0005853">
    <property type="term" value="C:eukaryotic translation elongation factor 1 complex"/>
    <property type="evidence" value="ECO:0007669"/>
    <property type="project" value="InterPro"/>
</dbReference>
<dbReference type="PANTHER" id="PTHR11595">
    <property type="entry name" value="EF-HAND AND COILED-COIL DOMAIN-CONTAINING FAMILY MEMBER"/>
    <property type="match status" value="1"/>
</dbReference>
<dbReference type="GO" id="GO:0003746">
    <property type="term" value="F:translation elongation factor activity"/>
    <property type="evidence" value="ECO:0007669"/>
    <property type="project" value="UniProtKB-KW"/>
</dbReference>
<dbReference type="SMART" id="SM00888">
    <property type="entry name" value="EF1_GNE"/>
    <property type="match status" value="1"/>
</dbReference>
<dbReference type="AlphaFoldDB" id="A0AAD2A793"/>
<gene>
    <name evidence="6" type="ORF">FPE_LOCUS30342</name>
</gene>
<name>A0AAD2A793_9LAMI</name>
<reference evidence="6" key="1">
    <citation type="submission" date="2023-05" db="EMBL/GenBank/DDBJ databases">
        <authorList>
            <person name="Huff M."/>
        </authorList>
    </citation>
    <scope>NUCLEOTIDE SEQUENCE</scope>
</reference>
<feature type="domain" description="Translation elongation factor EF1B beta/delta subunit guanine nucleotide exchange" evidence="5">
    <location>
        <begin position="46"/>
        <end position="120"/>
    </location>
</feature>
<dbReference type="EMBL" id="OU503054">
    <property type="protein sequence ID" value="CAI9782912.1"/>
    <property type="molecule type" value="Genomic_DNA"/>
</dbReference>
<dbReference type="CDD" id="cd00292">
    <property type="entry name" value="EF1B"/>
    <property type="match status" value="1"/>
</dbReference>
<dbReference type="GO" id="GO:0005829">
    <property type="term" value="C:cytosol"/>
    <property type="evidence" value="ECO:0007669"/>
    <property type="project" value="TreeGrafter"/>
</dbReference>
<dbReference type="InterPro" id="IPR014038">
    <property type="entry name" value="EF1B_bsu/dsu_GNE"/>
</dbReference>
<dbReference type="SUPFAM" id="SSF54984">
    <property type="entry name" value="eEF-1beta-like"/>
    <property type="match status" value="1"/>
</dbReference>
<dbReference type="InterPro" id="IPR036219">
    <property type="entry name" value="eEF-1beta-like_sf"/>
</dbReference>
<organism evidence="6 7">
    <name type="scientific">Fraxinus pennsylvanica</name>
    <dbReference type="NCBI Taxonomy" id="56036"/>
    <lineage>
        <taxon>Eukaryota</taxon>
        <taxon>Viridiplantae</taxon>
        <taxon>Streptophyta</taxon>
        <taxon>Embryophyta</taxon>
        <taxon>Tracheophyta</taxon>
        <taxon>Spermatophyta</taxon>
        <taxon>Magnoliopsida</taxon>
        <taxon>eudicotyledons</taxon>
        <taxon>Gunneridae</taxon>
        <taxon>Pentapetalae</taxon>
        <taxon>asterids</taxon>
        <taxon>lamiids</taxon>
        <taxon>Lamiales</taxon>
        <taxon>Oleaceae</taxon>
        <taxon>Oleeae</taxon>
        <taxon>Fraxinus</taxon>
    </lineage>
</organism>
<dbReference type="Gene3D" id="1.10.246.190">
    <property type="entry name" value="Autophagy protein Apg5, helix rich domain"/>
    <property type="match status" value="1"/>
</dbReference>
<dbReference type="InterPro" id="IPR049720">
    <property type="entry name" value="EF1B_bsu/dsu"/>
</dbReference>
<dbReference type="InterPro" id="IPR042526">
    <property type="entry name" value="Atg5_HR"/>
</dbReference>
<keyword evidence="4" id="KW-0648">Protein biosynthesis</keyword>
<sequence length="120" mass="13904">MDVVLRIRKENAVHFRGYPGNILTPCEDEDSVKWSFINALKEVRWESSVLLDVKPWDDEIDMKKLEKDVRSAELLGLLWGASKLVEVGYGIKKQQIMMTIVDDLVSVDDLIEERHNQAYQ</sequence>
<dbReference type="FunFam" id="3.30.70.60:FF:000001">
    <property type="entry name" value="Elongation factor 1-beta 1 like"/>
    <property type="match status" value="1"/>
</dbReference>
<evidence type="ECO:0000259" key="5">
    <source>
        <dbReference type="SMART" id="SM00888"/>
    </source>
</evidence>
<protein>
    <recommendedName>
        <fullName evidence="5">Translation elongation factor EF1B beta/delta subunit guanine nucleotide exchange domain-containing protein</fullName>
    </recommendedName>
</protein>
<dbReference type="InterPro" id="IPR014717">
    <property type="entry name" value="Transl_elong_EF1B/ribsomal_bS6"/>
</dbReference>
<keyword evidence="7" id="KW-1185">Reference proteome</keyword>
<comment type="subunit">
    <text evidence="2">EF-1 is composed of 4 subunits: alpha, beta (1B-alpha=beta'), delta (1B-beta), and gamma (1B-gamma).</text>
</comment>
<evidence type="ECO:0000313" key="7">
    <source>
        <dbReference type="Proteomes" id="UP000834106"/>
    </source>
</evidence>